<protein>
    <submittedName>
        <fullName evidence="3">NYN domain-containing protein</fullName>
    </submittedName>
</protein>
<dbReference type="GO" id="GO:0004540">
    <property type="term" value="F:RNA nuclease activity"/>
    <property type="evidence" value="ECO:0007669"/>
    <property type="project" value="InterPro"/>
</dbReference>
<dbReference type="Proteomes" id="UP000515960">
    <property type="component" value="Chromosome"/>
</dbReference>
<sequence length="258" mass="29162">MEKERKLALLIDAENIASKYISIILNEANNLGTIIYKRIYGNWTSSNMSGWKNVILDNCIQPIQQYSNVSGKNSSDSSLIIDAMDLLYQGRLDGFCIVSSDSDFTRLASRLRESEMFVLGMGEQKTPQSFISACNKFSYLDLLYSDGSAAPAPHQAPVPGAKRTAKKKADKDEERSGSSLEAVKLALRELAEENSDDEGWIFSSQLRDLLVKKFPDFDVRNFKYKKFVPFIESLGIFESRKYSPKENDTGKIVYFRLK</sequence>
<accession>A0A7G9B585</accession>
<dbReference type="Pfam" id="PF12872">
    <property type="entry name" value="OST-HTH"/>
    <property type="match status" value="1"/>
</dbReference>
<dbReference type="Pfam" id="PF01936">
    <property type="entry name" value="NYN"/>
    <property type="match status" value="1"/>
</dbReference>
<organism evidence="3 4">
    <name type="scientific">Oscillibacter hominis</name>
    <dbReference type="NCBI Taxonomy" id="2763056"/>
    <lineage>
        <taxon>Bacteria</taxon>
        <taxon>Bacillati</taxon>
        <taxon>Bacillota</taxon>
        <taxon>Clostridia</taxon>
        <taxon>Eubacteriales</taxon>
        <taxon>Oscillospiraceae</taxon>
        <taxon>Oscillibacter</taxon>
    </lineage>
</organism>
<proteinExistence type="predicted"/>
<dbReference type="PANTHER" id="PTHR35811:SF1">
    <property type="entry name" value="HTH OST-TYPE DOMAIN-CONTAINING PROTEIN"/>
    <property type="match status" value="1"/>
</dbReference>
<keyword evidence="4" id="KW-1185">Reference proteome</keyword>
<dbReference type="InterPro" id="IPR041966">
    <property type="entry name" value="LOTUS-like"/>
</dbReference>
<dbReference type="CDD" id="cd11297">
    <property type="entry name" value="PIN_LabA-like_N_1"/>
    <property type="match status" value="1"/>
</dbReference>
<evidence type="ECO:0000313" key="4">
    <source>
        <dbReference type="Proteomes" id="UP000515960"/>
    </source>
</evidence>
<dbReference type="PROSITE" id="PS51644">
    <property type="entry name" value="HTH_OST"/>
    <property type="match status" value="1"/>
</dbReference>
<feature type="region of interest" description="Disordered" evidence="1">
    <location>
        <begin position="151"/>
        <end position="177"/>
    </location>
</feature>
<feature type="domain" description="HTH OST-type" evidence="2">
    <location>
        <begin position="179"/>
        <end position="258"/>
    </location>
</feature>
<dbReference type="InterPro" id="IPR021139">
    <property type="entry name" value="NYN"/>
</dbReference>
<dbReference type="InterPro" id="IPR025605">
    <property type="entry name" value="OST-HTH/LOTUS_dom"/>
</dbReference>
<feature type="compositionally biased region" description="Basic and acidic residues" evidence="1">
    <location>
        <begin position="167"/>
        <end position="176"/>
    </location>
</feature>
<dbReference type="AlphaFoldDB" id="A0A7G9B585"/>
<dbReference type="EMBL" id="CP060490">
    <property type="protein sequence ID" value="QNL44716.1"/>
    <property type="molecule type" value="Genomic_DNA"/>
</dbReference>
<evidence type="ECO:0000313" key="3">
    <source>
        <dbReference type="EMBL" id="QNL44716.1"/>
    </source>
</evidence>
<evidence type="ECO:0000256" key="1">
    <source>
        <dbReference type="SAM" id="MobiDB-lite"/>
    </source>
</evidence>
<dbReference type="CDD" id="cd10146">
    <property type="entry name" value="LabA_like_C"/>
    <property type="match status" value="1"/>
</dbReference>
<dbReference type="Gene3D" id="3.30.420.610">
    <property type="entry name" value="LOTUS domain-like"/>
    <property type="match status" value="1"/>
</dbReference>
<dbReference type="PANTHER" id="PTHR35811">
    <property type="entry name" value="SLR1870 PROTEIN"/>
    <property type="match status" value="1"/>
</dbReference>
<name>A0A7G9B585_9FIRM</name>
<dbReference type="Gene3D" id="3.40.50.1010">
    <property type="entry name" value="5'-nuclease"/>
    <property type="match status" value="1"/>
</dbReference>
<dbReference type="RefSeq" id="WP_187333302.1">
    <property type="nucleotide sequence ID" value="NZ_CP060490.1"/>
</dbReference>
<dbReference type="KEGG" id="ohi:H8790_01285"/>
<reference evidence="3 4" key="1">
    <citation type="submission" date="2020-08" db="EMBL/GenBank/DDBJ databases">
        <authorList>
            <person name="Liu C."/>
            <person name="Sun Q."/>
        </authorList>
    </citation>
    <scope>NUCLEOTIDE SEQUENCE [LARGE SCALE GENOMIC DNA]</scope>
    <source>
        <strain evidence="3 4">NSJ-62</strain>
    </source>
</reference>
<evidence type="ECO:0000259" key="2">
    <source>
        <dbReference type="PROSITE" id="PS51644"/>
    </source>
</evidence>
<gene>
    <name evidence="3" type="ORF">H8790_01285</name>
</gene>